<dbReference type="AlphaFoldDB" id="A0A0E3V5F9"/>
<dbReference type="PATRIC" id="fig|1379870.5.peg.783"/>
<accession>A0A0E3V5F9</accession>
<dbReference type="OrthoDB" id="1122768at2"/>
<dbReference type="RefSeq" id="WP_046375719.1">
    <property type="nucleotide sequence ID" value="NZ_CP010429.1"/>
</dbReference>
<dbReference type="HOGENOM" id="CLU_124415_1_0_10"/>
<protein>
    <recommendedName>
        <fullName evidence="4">DUF4199 domain-containing protein</fullName>
    </recommendedName>
</protein>
<organism evidence="2 3">
    <name type="scientific">Spirosoma radiotolerans</name>
    <dbReference type="NCBI Taxonomy" id="1379870"/>
    <lineage>
        <taxon>Bacteria</taxon>
        <taxon>Pseudomonadati</taxon>
        <taxon>Bacteroidota</taxon>
        <taxon>Cytophagia</taxon>
        <taxon>Cytophagales</taxon>
        <taxon>Cytophagaceae</taxon>
        <taxon>Spirosoma</taxon>
    </lineage>
</organism>
<feature type="transmembrane region" description="Helical" evidence="1">
    <location>
        <begin position="38"/>
        <end position="56"/>
    </location>
</feature>
<name>A0A0E3V5F9_9BACT</name>
<keyword evidence="1" id="KW-1133">Transmembrane helix</keyword>
<sequence>MNDQPSTARTALKWGAILGLILIAITLVMYLTDQSTNPLFSGLTLGAMVAMLILAMREYRTLNGGYMSYSEGLGIGALLSAVTGLLSSAFITFYNVIIDPTIQQRAMEKAREKLEAQGNMSDESIDQAMEWSEKLQSPGFTFIAGLFGTIIMGFLLSLIIAAFIRRNKANPFE</sequence>
<evidence type="ECO:0008006" key="4">
    <source>
        <dbReference type="Google" id="ProtNLM"/>
    </source>
</evidence>
<dbReference type="InterPro" id="IPR025250">
    <property type="entry name" value="DUF4199"/>
</dbReference>
<evidence type="ECO:0000313" key="2">
    <source>
        <dbReference type="EMBL" id="AKD54122.1"/>
    </source>
</evidence>
<keyword evidence="3" id="KW-1185">Reference proteome</keyword>
<keyword evidence="1" id="KW-0472">Membrane</keyword>
<proteinExistence type="predicted"/>
<evidence type="ECO:0000313" key="3">
    <source>
        <dbReference type="Proteomes" id="UP000033054"/>
    </source>
</evidence>
<dbReference type="EMBL" id="CP010429">
    <property type="protein sequence ID" value="AKD54122.1"/>
    <property type="molecule type" value="Genomic_DNA"/>
</dbReference>
<feature type="transmembrane region" description="Helical" evidence="1">
    <location>
        <begin position="77"/>
        <end position="97"/>
    </location>
</feature>
<dbReference type="STRING" id="1379870.SD10_03585"/>
<dbReference type="KEGG" id="srd:SD10_03585"/>
<feature type="transmembrane region" description="Helical" evidence="1">
    <location>
        <begin position="139"/>
        <end position="164"/>
    </location>
</feature>
<keyword evidence="1" id="KW-0812">Transmembrane</keyword>
<evidence type="ECO:0000256" key="1">
    <source>
        <dbReference type="SAM" id="Phobius"/>
    </source>
</evidence>
<reference evidence="2 3" key="1">
    <citation type="journal article" date="2014" name="Curr. Microbiol.">
        <title>Spirosoma radiotolerans sp. nov., a gamma-radiation-resistant bacterium isolated from gamma ray-irradiated soil.</title>
        <authorList>
            <person name="Lee J.J."/>
            <person name="Srinivasan S."/>
            <person name="Lim S."/>
            <person name="Joe M."/>
            <person name="Im S."/>
            <person name="Bae S.I."/>
            <person name="Park K.R."/>
            <person name="Han J.H."/>
            <person name="Park S.H."/>
            <person name="Joo B.M."/>
            <person name="Park S.J."/>
            <person name="Kim M.K."/>
        </authorList>
    </citation>
    <scope>NUCLEOTIDE SEQUENCE [LARGE SCALE GENOMIC DNA]</scope>
    <source>
        <strain evidence="2 3">DG5A</strain>
    </source>
</reference>
<feature type="transmembrane region" description="Helical" evidence="1">
    <location>
        <begin position="12"/>
        <end position="32"/>
    </location>
</feature>
<gene>
    <name evidence="2" type="ORF">SD10_03585</name>
</gene>
<dbReference type="Pfam" id="PF13858">
    <property type="entry name" value="DUF4199"/>
    <property type="match status" value="1"/>
</dbReference>
<dbReference type="Proteomes" id="UP000033054">
    <property type="component" value="Chromosome"/>
</dbReference>